<dbReference type="Gene3D" id="3.30.950.30">
    <property type="entry name" value="Schlafen, AAA domain"/>
    <property type="match status" value="1"/>
</dbReference>
<dbReference type="PATRIC" id="fig|1339315.3.peg.292"/>
<evidence type="ECO:0000259" key="1">
    <source>
        <dbReference type="Pfam" id="PF04326"/>
    </source>
</evidence>
<dbReference type="Gene3D" id="1.10.10.10">
    <property type="entry name" value="Winged helix-like DNA-binding domain superfamily/Winged helix DNA-binding domain"/>
    <property type="match status" value="1"/>
</dbReference>
<accession>A0A015T2J8</accession>
<organism evidence="2 3">
    <name type="scientific">Bacteroides fragilis str. 3988T(B)14</name>
    <dbReference type="NCBI Taxonomy" id="1339315"/>
    <lineage>
        <taxon>Bacteria</taxon>
        <taxon>Pseudomonadati</taxon>
        <taxon>Bacteroidota</taxon>
        <taxon>Bacteroidia</taxon>
        <taxon>Bacteroidales</taxon>
        <taxon>Bacteroidaceae</taxon>
        <taxon>Bacteroides</taxon>
    </lineage>
</organism>
<sequence>MNENQNIEWKESWRDEYLKWICGFANATGGKIYIGMNDSGKVVGVADADKLLEDIPNKVRDVLGIIVDVNLLEENGLKYVEIDVPPYSNPINYKGQYHYRSGSTKQELKGAALNRFILQRTGRHWDEFPVEWAGIEELSTSALDRFRKEAARSGRVDENVLKDTAENLLHDLRLIDAQTKCPTRAALLLFHPDPERFVTGAYIKIGFFRDDKGNLEFQDEVHGSLMEQVDKAMDLIKTKYLIYHISYEGISRRETPQFPVEAVRESLMNAIAHKDYASAVPIQISVFPDHITFWNAGQLPENWTTEKLFESHPSTPYNPLIANAFFRSGDIESWGRGYKRILEAVSAYKLLPPKLEMLSGLMITYYTDIRSQLLAQRADERFIPIIEYAAQNGSVTNSDVQRILNTNRTTAYRLLQQMETWLEMQGVTGKNTYYTIKGLPNASQTLQK</sequence>
<protein>
    <submittedName>
        <fullName evidence="2">Divergent AAA domain protein</fullName>
    </submittedName>
</protein>
<reference evidence="2 3" key="1">
    <citation type="submission" date="2014-02" db="EMBL/GenBank/DDBJ databases">
        <authorList>
            <person name="Sears C."/>
            <person name="Carroll K."/>
            <person name="Sack B.R."/>
            <person name="Qadri F."/>
            <person name="Myers L.L."/>
            <person name="Chung G.-T."/>
            <person name="Escheverria P."/>
            <person name="Fraser C.M."/>
            <person name="Sadzewicz L."/>
            <person name="Shefchek K.A."/>
            <person name="Tallon L."/>
            <person name="Das S.P."/>
            <person name="Daugherty S."/>
            <person name="Mongodin E.F."/>
        </authorList>
    </citation>
    <scope>NUCLEOTIDE SEQUENCE [LARGE SCALE GENOMIC DNA]</scope>
    <source>
        <strain evidence="3">3988T(B)14</strain>
    </source>
</reference>
<dbReference type="InterPro" id="IPR036388">
    <property type="entry name" value="WH-like_DNA-bd_sf"/>
</dbReference>
<dbReference type="InterPro" id="IPR007421">
    <property type="entry name" value="Schlafen_AlbA_2_dom"/>
</dbReference>
<dbReference type="Pfam" id="PF13749">
    <property type="entry name" value="HATPase_c_4"/>
    <property type="match status" value="1"/>
</dbReference>
<comment type="caution">
    <text evidence="2">The sequence shown here is derived from an EMBL/GenBank/DDBJ whole genome shotgun (WGS) entry which is preliminary data.</text>
</comment>
<gene>
    <name evidence="2" type="ORF">M124_4336</name>
</gene>
<dbReference type="InterPro" id="IPR038475">
    <property type="entry name" value="RecG_C_sf"/>
</dbReference>
<evidence type="ECO:0000313" key="3">
    <source>
        <dbReference type="Proteomes" id="UP000020529"/>
    </source>
</evidence>
<dbReference type="AlphaFoldDB" id="A0A015T2J8"/>
<feature type="domain" description="Schlafen AlbA-2" evidence="1">
    <location>
        <begin position="3"/>
        <end position="108"/>
    </location>
</feature>
<dbReference type="PANTHER" id="PTHR30595:SF6">
    <property type="entry name" value="SCHLAFEN ALBA-2 DOMAIN-CONTAINING PROTEIN"/>
    <property type="match status" value="1"/>
</dbReference>
<dbReference type="Gene3D" id="3.30.565.60">
    <property type="match status" value="1"/>
</dbReference>
<evidence type="ECO:0000313" key="2">
    <source>
        <dbReference type="EMBL" id="EXY76747.1"/>
    </source>
</evidence>
<dbReference type="EMBL" id="JGCY01000101">
    <property type="protein sequence ID" value="EXY76747.1"/>
    <property type="molecule type" value="Genomic_DNA"/>
</dbReference>
<dbReference type="Proteomes" id="UP000020529">
    <property type="component" value="Unassembled WGS sequence"/>
</dbReference>
<name>A0A015T2J8_BACFG</name>
<dbReference type="InterPro" id="IPR038461">
    <property type="entry name" value="Schlafen_AlbA_2_dom_sf"/>
</dbReference>
<dbReference type="Pfam" id="PF04326">
    <property type="entry name" value="SLFN_AlbA_2"/>
    <property type="match status" value="1"/>
</dbReference>
<proteinExistence type="predicted"/>
<dbReference type="RefSeq" id="WP_004294820.1">
    <property type="nucleotide sequence ID" value="NZ_JGCY01000101.1"/>
</dbReference>
<dbReference type="PANTHER" id="PTHR30595">
    <property type="entry name" value="GLPR-RELATED TRANSCRIPTIONAL REPRESSOR"/>
    <property type="match status" value="1"/>
</dbReference>